<dbReference type="PANTHER" id="PTHR34109">
    <property type="entry name" value="BNAUNNG04460D PROTEIN-RELATED"/>
    <property type="match status" value="1"/>
</dbReference>
<dbReference type="InterPro" id="IPR037523">
    <property type="entry name" value="VOC_core"/>
</dbReference>
<gene>
    <name evidence="2" type="ORF">RHODGE_RHODGE_02067</name>
</gene>
<keyword evidence="3" id="KW-1185">Reference proteome</keyword>
<accession>A0A3S4B3J3</accession>
<dbReference type="AlphaFoldDB" id="A0A3S4B3J3"/>
<comment type="caution">
    <text evidence="2">The sequence shown here is derived from an EMBL/GenBank/DDBJ whole genome shotgun (WGS) entry which is preliminary data.</text>
</comment>
<dbReference type="Proteomes" id="UP000289200">
    <property type="component" value="Unassembled WGS sequence"/>
</dbReference>
<dbReference type="InterPro" id="IPR004360">
    <property type="entry name" value="Glyas_Fos-R_dOase_dom"/>
</dbReference>
<dbReference type="PANTHER" id="PTHR34109:SF1">
    <property type="entry name" value="VOC DOMAIN-CONTAINING PROTEIN"/>
    <property type="match status" value="1"/>
</dbReference>
<reference evidence="3" key="1">
    <citation type="submission" date="2018-10" db="EMBL/GenBank/DDBJ databases">
        <authorList>
            <person name="Peiro R."/>
            <person name="Begona"/>
            <person name="Cbmso G."/>
            <person name="Lopez M."/>
            <person name="Gonzalez S."/>
            <person name="Sacristan E."/>
            <person name="Castillo E."/>
        </authorList>
    </citation>
    <scope>NUCLEOTIDE SEQUENCE [LARGE SCALE GENOMIC DNA]</scope>
</reference>
<dbReference type="EMBL" id="UWOC01000137">
    <property type="protein sequence ID" value="VCU08208.1"/>
    <property type="molecule type" value="Genomic_DNA"/>
</dbReference>
<feature type="domain" description="VOC" evidence="1">
    <location>
        <begin position="1"/>
        <end position="129"/>
    </location>
</feature>
<dbReference type="SUPFAM" id="SSF54593">
    <property type="entry name" value="Glyoxalase/Bleomycin resistance protein/Dihydroxybiphenyl dioxygenase"/>
    <property type="match status" value="1"/>
</dbReference>
<dbReference type="Gene3D" id="3.30.720.110">
    <property type="match status" value="1"/>
</dbReference>
<evidence type="ECO:0000259" key="1">
    <source>
        <dbReference type="PROSITE" id="PS51819"/>
    </source>
</evidence>
<dbReference type="InterPro" id="IPR029068">
    <property type="entry name" value="Glyas_Bleomycin-R_OHBP_Dase"/>
</dbReference>
<evidence type="ECO:0000313" key="2">
    <source>
        <dbReference type="EMBL" id="VCU08208.1"/>
    </source>
</evidence>
<dbReference type="Pfam" id="PF00903">
    <property type="entry name" value="Glyoxalase"/>
    <property type="match status" value="1"/>
</dbReference>
<name>A0A3S4B3J3_9BRAD</name>
<sequence length="136" mass="14637">MTSTVIPTLRYRDPRQMIDWLCEVVGFARHAVYEDDKGGIAHAELSLGPGLIMIGTARDDAFGKLQQPPAALGGNSQSPYVVVPDADAVHRRAVAGGADIVVALKDESFGGRGFSFRDPEGHLWTVGTYDPWRAGT</sequence>
<evidence type="ECO:0000313" key="3">
    <source>
        <dbReference type="Proteomes" id="UP000289200"/>
    </source>
</evidence>
<dbReference type="RefSeq" id="WP_207211450.1">
    <property type="nucleotide sequence ID" value="NZ_UWOC01000137.1"/>
</dbReference>
<dbReference type="PROSITE" id="PS51819">
    <property type="entry name" value="VOC"/>
    <property type="match status" value="1"/>
</dbReference>
<organism evidence="2 3">
    <name type="scientific">Rhodoplanes serenus</name>
    <dbReference type="NCBI Taxonomy" id="200615"/>
    <lineage>
        <taxon>Bacteria</taxon>
        <taxon>Pseudomonadati</taxon>
        <taxon>Pseudomonadota</taxon>
        <taxon>Alphaproteobacteria</taxon>
        <taxon>Hyphomicrobiales</taxon>
        <taxon>Nitrobacteraceae</taxon>
        <taxon>Rhodoplanes</taxon>
    </lineage>
</organism>
<dbReference type="Gene3D" id="3.30.720.120">
    <property type="match status" value="1"/>
</dbReference>
<protein>
    <recommendedName>
        <fullName evidence="1">VOC domain-containing protein</fullName>
    </recommendedName>
</protein>
<proteinExistence type="predicted"/>